<evidence type="ECO:0000256" key="2">
    <source>
        <dbReference type="SAM" id="Phobius"/>
    </source>
</evidence>
<evidence type="ECO:0000313" key="4">
    <source>
        <dbReference type="Proteomes" id="UP000597762"/>
    </source>
</evidence>
<proteinExistence type="predicted"/>
<evidence type="ECO:0000313" key="3">
    <source>
        <dbReference type="EMBL" id="CAE1259264.1"/>
    </source>
</evidence>
<evidence type="ECO:0000256" key="1">
    <source>
        <dbReference type="SAM" id="MobiDB-lite"/>
    </source>
</evidence>
<feature type="transmembrane region" description="Helical" evidence="2">
    <location>
        <begin position="44"/>
        <end position="64"/>
    </location>
</feature>
<keyword evidence="2" id="KW-1133">Transmembrane helix</keyword>
<comment type="caution">
    <text evidence="3">The sequence shown here is derived from an EMBL/GenBank/DDBJ whole genome shotgun (WGS) entry which is preliminary data.</text>
</comment>
<organism evidence="3 4">
    <name type="scientific">Acanthosepion pharaonis</name>
    <name type="common">Pharaoh cuttlefish</name>
    <name type="synonym">Sepia pharaonis</name>
    <dbReference type="NCBI Taxonomy" id="158019"/>
    <lineage>
        <taxon>Eukaryota</taxon>
        <taxon>Metazoa</taxon>
        <taxon>Spiralia</taxon>
        <taxon>Lophotrochozoa</taxon>
        <taxon>Mollusca</taxon>
        <taxon>Cephalopoda</taxon>
        <taxon>Coleoidea</taxon>
        <taxon>Decapodiformes</taxon>
        <taxon>Sepiida</taxon>
        <taxon>Sepiina</taxon>
        <taxon>Sepiidae</taxon>
        <taxon>Acanthosepion</taxon>
    </lineage>
</organism>
<name>A0A812C362_ACAPH</name>
<keyword evidence="2" id="KW-0812">Transmembrane</keyword>
<keyword evidence="2" id="KW-0472">Membrane</keyword>
<accession>A0A812C362</accession>
<feature type="compositionally biased region" description="Polar residues" evidence="1">
    <location>
        <begin position="131"/>
        <end position="143"/>
    </location>
</feature>
<sequence>MHDSSHTLISSPSVLPQTPIQKSFLILFSANVRTDSTTHPPSSLGFVVAVIGFMVTTLIFPRLLRPSLLRNLLPGTRSLVSHRSAYSKRCVVVHEEGKTQQGAMSLCNFFSLHSTARDYEIEMRAKEGKGQHSTLPSQHTHPTPSFLGASVLKSRLRDGFVG</sequence>
<feature type="region of interest" description="Disordered" evidence="1">
    <location>
        <begin position="126"/>
        <end position="146"/>
    </location>
</feature>
<keyword evidence="4" id="KW-1185">Reference proteome</keyword>
<dbReference type="Proteomes" id="UP000597762">
    <property type="component" value="Unassembled WGS sequence"/>
</dbReference>
<dbReference type="EMBL" id="CAHIKZ030001302">
    <property type="protein sequence ID" value="CAE1259264.1"/>
    <property type="molecule type" value="Genomic_DNA"/>
</dbReference>
<protein>
    <submittedName>
        <fullName evidence="3">Uncharacterized protein</fullName>
    </submittedName>
</protein>
<dbReference type="AlphaFoldDB" id="A0A812C362"/>
<gene>
    <name evidence="3" type="ORF">SPHA_31603</name>
</gene>
<reference evidence="3" key="1">
    <citation type="submission" date="2021-01" db="EMBL/GenBank/DDBJ databases">
        <authorList>
            <person name="Li R."/>
            <person name="Bekaert M."/>
        </authorList>
    </citation>
    <scope>NUCLEOTIDE SEQUENCE</scope>
    <source>
        <strain evidence="3">Farmed</strain>
    </source>
</reference>